<dbReference type="Gene3D" id="1.10.1040.50">
    <property type="match status" value="1"/>
</dbReference>
<dbReference type="Gene3D" id="3.90.226.10">
    <property type="entry name" value="2-enoyl-CoA Hydratase, Chain A, domain 1"/>
    <property type="match status" value="1"/>
</dbReference>
<dbReference type="SUPFAM" id="SSF52096">
    <property type="entry name" value="ClpP/crotonase"/>
    <property type="match status" value="1"/>
</dbReference>
<dbReference type="PANTHER" id="PTHR48075">
    <property type="entry name" value="3-HYDROXYACYL-COA DEHYDROGENASE FAMILY PROTEIN"/>
    <property type="match status" value="1"/>
</dbReference>
<evidence type="ECO:0000256" key="7">
    <source>
        <dbReference type="ARBA" id="ARBA00049556"/>
    </source>
</evidence>
<dbReference type="Pfam" id="PF00725">
    <property type="entry name" value="3HCDH"/>
    <property type="match status" value="2"/>
</dbReference>
<evidence type="ECO:0000313" key="10">
    <source>
        <dbReference type="EMBL" id="NYT46859.1"/>
    </source>
</evidence>
<gene>
    <name evidence="10" type="ORF">H0A75_03735</name>
</gene>
<evidence type="ECO:0000259" key="8">
    <source>
        <dbReference type="Pfam" id="PF00725"/>
    </source>
</evidence>
<evidence type="ECO:0000256" key="2">
    <source>
        <dbReference type="ARBA" id="ARBA00022832"/>
    </source>
</evidence>
<dbReference type="SUPFAM" id="SSF51735">
    <property type="entry name" value="NAD(P)-binding Rossmann-fold domains"/>
    <property type="match status" value="1"/>
</dbReference>
<keyword evidence="2" id="KW-0276">Fatty acid metabolism</keyword>
<dbReference type="InterPro" id="IPR008927">
    <property type="entry name" value="6-PGluconate_DH-like_C_sf"/>
</dbReference>
<comment type="caution">
    <text evidence="10">The sequence shown here is derived from an EMBL/GenBank/DDBJ whole genome shotgun (WGS) entry which is preliminary data.</text>
</comment>
<feature type="domain" description="3-hydroxyacyl-CoA dehydrogenase C-terminal" evidence="8">
    <location>
        <begin position="350"/>
        <end position="410"/>
    </location>
</feature>
<dbReference type="CDD" id="cd06558">
    <property type="entry name" value="crotonase-like"/>
    <property type="match status" value="1"/>
</dbReference>
<dbReference type="GO" id="GO:0070403">
    <property type="term" value="F:NAD+ binding"/>
    <property type="evidence" value="ECO:0007669"/>
    <property type="project" value="InterPro"/>
</dbReference>
<evidence type="ECO:0000256" key="5">
    <source>
        <dbReference type="ARBA" id="ARBA00023027"/>
    </source>
</evidence>
<keyword evidence="4" id="KW-0560">Oxidoreductase</keyword>
<evidence type="ECO:0000259" key="9">
    <source>
        <dbReference type="Pfam" id="PF02737"/>
    </source>
</evidence>
<dbReference type="InterPro" id="IPR036291">
    <property type="entry name" value="NAD(P)-bd_dom_sf"/>
</dbReference>
<evidence type="ECO:0000313" key="11">
    <source>
        <dbReference type="Proteomes" id="UP000537890"/>
    </source>
</evidence>
<dbReference type="Pfam" id="PF00378">
    <property type="entry name" value="ECH_1"/>
    <property type="match status" value="1"/>
</dbReference>
<keyword evidence="5" id="KW-0520">NAD</keyword>
<dbReference type="Proteomes" id="UP000537890">
    <property type="component" value="Unassembled WGS sequence"/>
</dbReference>
<dbReference type="Gene3D" id="3.40.50.720">
    <property type="entry name" value="NAD(P)-binding Rossmann-like Domain"/>
    <property type="match status" value="1"/>
</dbReference>
<dbReference type="UniPathway" id="UPA00659"/>
<dbReference type="AlphaFoldDB" id="A0A7Z0MNC6"/>
<sequence length="776" mass="84968">MTIEKVAVIGAGVMGSGIAAHIANAGVPVYLLDIVPKDAKDAKDPKERNGIAEGAIAKMLKAQPAPFMHRKNARLITAGNTEDDLEKLADVDWVIEAVIENPTIKQELYQKLDRICGPDTLISSNTSTLPLKILTAGQSDGFKHRFMITHFFNPPRYMRLLELVSSTELDQQLFKAVSDFADISLGKGNVLCKDTPGFIANRIGTFWMQTAVLEAIANELTVEQCDAALSLFGIPKTGIFGLLDLIGLDLMPHVLNNFKQVLDPEDRLHNITEVPAILETMIAEGYTGRKGKGGFYRLQPDGKAKVKQSIDLQQGDYRLSKRFEIEGVSRKPAGLRQFLEADNPLSRYVWRVWSTTFIYAAELIPEIADDIDAVDSAMRLGYNWRYGPFELLDRLGVEWFMHKIQAEQQHLPALIANGKSLYRSESGIPEYQDTAGNYHPVHRAAGVLLLSDIKLQKPAILENASASLWDIGDGIVCLEFHSKMNTQDPDSMSLIQQSIAKISAEYKGMVIYNEGEHFSAGANLSLLAPAILGGDWDTVKSIVQLGQNTFRALKYAPFPVVAAPSGLALGGGCEVLLHCDAIQAHAELYMGLVEVGVGLVPAWGGCKELLGRWLNLPKRPGGSMPPIGQAFETIGLAKVSKSAQEAKELLYMARTDAISMNKSRLLADAKARTLSMVQNYQVPEQPVYPLPGKSGWSALAVAIDSLHKSGKASAYDVEITQQLATVLTGGDTDIKQPLTEQNILDLELKSFIHLVQQPGTLARLEHMLKTGKPLRN</sequence>
<evidence type="ECO:0000256" key="1">
    <source>
        <dbReference type="ARBA" id="ARBA00005005"/>
    </source>
</evidence>
<evidence type="ECO:0000256" key="4">
    <source>
        <dbReference type="ARBA" id="ARBA00023002"/>
    </source>
</evidence>
<evidence type="ECO:0000256" key="3">
    <source>
        <dbReference type="ARBA" id="ARBA00022963"/>
    </source>
</evidence>
<dbReference type="EMBL" id="JACCHS010000050">
    <property type="protein sequence ID" value="NYT46859.1"/>
    <property type="molecule type" value="Genomic_DNA"/>
</dbReference>
<dbReference type="SUPFAM" id="SSF48179">
    <property type="entry name" value="6-phosphogluconate dehydrogenase C-terminal domain-like"/>
    <property type="match status" value="2"/>
</dbReference>
<dbReference type="PANTHER" id="PTHR48075:SF7">
    <property type="entry name" value="3-HYDROXYACYL-COA DEHYDROGENASE-RELATED"/>
    <property type="match status" value="1"/>
</dbReference>
<evidence type="ECO:0000256" key="6">
    <source>
        <dbReference type="ARBA" id="ARBA00023098"/>
    </source>
</evidence>
<accession>A0A7Z0MNC6</accession>
<proteinExistence type="predicted"/>
<protein>
    <submittedName>
        <fullName evidence="10">3-hydroxyacyl-CoA dehydrogenase</fullName>
    </submittedName>
</protein>
<dbReference type="Pfam" id="PF02737">
    <property type="entry name" value="3HCDH_N"/>
    <property type="match status" value="1"/>
</dbReference>
<dbReference type="InterPro" id="IPR029045">
    <property type="entry name" value="ClpP/crotonase-like_dom_sf"/>
</dbReference>
<feature type="domain" description="3-hydroxyacyl-CoA dehydrogenase C-terminal" evidence="8">
    <location>
        <begin position="197"/>
        <end position="297"/>
    </location>
</feature>
<dbReference type="InterPro" id="IPR006108">
    <property type="entry name" value="3HC_DH_C"/>
</dbReference>
<keyword evidence="3" id="KW-0442">Lipid degradation</keyword>
<comment type="catalytic activity">
    <reaction evidence="7">
        <text>a (3S)-3-hydroxyacyl-CoA + NAD(+) = a 3-oxoacyl-CoA + NADH + H(+)</text>
        <dbReference type="Rhea" id="RHEA:22432"/>
        <dbReference type="ChEBI" id="CHEBI:15378"/>
        <dbReference type="ChEBI" id="CHEBI:57318"/>
        <dbReference type="ChEBI" id="CHEBI:57540"/>
        <dbReference type="ChEBI" id="CHEBI:57945"/>
        <dbReference type="ChEBI" id="CHEBI:90726"/>
        <dbReference type="EC" id="1.1.1.35"/>
    </reaction>
</comment>
<comment type="pathway">
    <text evidence="1">Lipid metabolism; fatty acid beta-oxidation.</text>
</comment>
<dbReference type="GO" id="GO:0003857">
    <property type="term" value="F:(3S)-3-hydroxyacyl-CoA dehydrogenase (NAD+) activity"/>
    <property type="evidence" value="ECO:0007669"/>
    <property type="project" value="UniProtKB-EC"/>
</dbReference>
<organism evidence="10 11">
    <name type="scientific">Candidatus Methanofishera endochildressiae</name>
    <dbReference type="NCBI Taxonomy" id="2738884"/>
    <lineage>
        <taxon>Bacteria</taxon>
        <taxon>Pseudomonadati</taxon>
        <taxon>Pseudomonadota</taxon>
        <taxon>Gammaproteobacteria</taxon>
        <taxon>Candidatus Methanofishera</taxon>
    </lineage>
</organism>
<dbReference type="GO" id="GO:0006635">
    <property type="term" value="P:fatty acid beta-oxidation"/>
    <property type="evidence" value="ECO:0007669"/>
    <property type="project" value="UniProtKB-UniPathway"/>
</dbReference>
<reference evidence="10 11" key="1">
    <citation type="submission" date="2020-05" db="EMBL/GenBank/DDBJ databases">
        <title>Horizontal transmission and recombination maintain forever young bacterial symbiont genomes.</title>
        <authorList>
            <person name="Russell S.L."/>
            <person name="Pepper-Tunick E."/>
            <person name="Svedberg J."/>
            <person name="Byrne A."/>
            <person name="Ruelas Castillo J."/>
            <person name="Vollmers C."/>
            <person name="Beinart R.A."/>
            <person name="Corbett-Detig R."/>
        </authorList>
    </citation>
    <scope>NUCLEOTIDE SEQUENCE [LARGE SCALE GENOMIC DNA]</scope>
    <source>
        <strain evidence="10">4727-3</strain>
    </source>
</reference>
<name>A0A7Z0MNC6_9GAMM</name>
<keyword evidence="6" id="KW-0443">Lipid metabolism</keyword>
<dbReference type="InterPro" id="IPR001753">
    <property type="entry name" value="Enoyl-CoA_hydra/iso"/>
</dbReference>
<dbReference type="InterPro" id="IPR006176">
    <property type="entry name" value="3-OHacyl-CoA_DH_NAD-bd"/>
</dbReference>
<feature type="domain" description="3-hydroxyacyl-CoA dehydrogenase NAD binding" evidence="9">
    <location>
        <begin position="5"/>
        <end position="195"/>
    </location>
</feature>